<dbReference type="InterPro" id="IPR039421">
    <property type="entry name" value="Type_1_exporter"/>
</dbReference>
<keyword evidence="8" id="KW-1185">Reference proteome</keyword>
<dbReference type="SUPFAM" id="SSF90123">
    <property type="entry name" value="ABC transporter transmembrane region"/>
    <property type="match status" value="1"/>
</dbReference>
<accession>T0C9V1</accession>
<dbReference type="AlphaFoldDB" id="T0C9V1"/>
<dbReference type="InterPro" id="IPR011527">
    <property type="entry name" value="ABC1_TM_dom"/>
</dbReference>
<dbReference type="CDD" id="cd18584">
    <property type="entry name" value="ABC_6TM_AarD_CydD"/>
    <property type="match status" value="1"/>
</dbReference>
<dbReference type="PANTHER" id="PTHR24221">
    <property type="entry name" value="ATP-BINDING CASSETTE SUB-FAMILY B"/>
    <property type="match status" value="1"/>
</dbReference>
<dbReference type="InterPro" id="IPR036640">
    <property type="entry name" value="ABC1_TM_sf"/>
</dbReference>
<organism evidence="7 8">
    <name type="scientific">Alicyclobacillus acidoterrestris (strain ATCC 49025 / DSM 3922 / CIP 106132 / NCIMB 13137 / GD3B)</name>
    <dbReference type="NCBI Taxonomy" id="1356854"/>
    <lineage>
        <taxon>Bacteria</taxon>
        <taxon>Bacillati</taxon>
        <taxon>Bacillota</taxon>
        <taxon>Bacilli</taxon>
        <taxon>Bacillales</taxon>
        <taxon>Alicyclobacillaceae</taxon>
        <taxon>Alicyclobacillus</taxon>
    </lineage>
</organism>
<dbReference type="PROSITE" id="PS50893">
    <property type="entry name" value="ABC_TRANSPORTER_2"/>
    <property type="match status" value="1"/>
</dbReference>
<dbReference type="KEGG" id="aaco:K1I37_00790"/>
<dbReference type="GO" id="GO:0140359">
    <property type="term" value="F:ABC-type transporter activity"/>
    <property type="evidence" value="ECO:0007669"/>
    <property type="project" value="InterPro"/>
</dbReference>
<dbReference type="Gene3D" id="3.40.50.300">
    <property type="entry name" value="P-loop containing nucleotide triphosphate hydrolases"/>
    <property type="match status" value="1"/>
</dbReference>
<name>T0C9V1_ALIAG</name>
<dbReference type="GO" id="GO:0042883">
    <property type="term" value="P:cysteine transport"/>
    <property type="evidence" value="ECO:0007669"/>
    <property type="project" value="InterPro"/>
</dbReference>
<sequence>MGIQRRLIREISSVRPLMVWMVVLGLCSSILLLLQAHLMADCIGSLFLHVPKHRNLVVMVGELAVVFLVRSLVGAIAGFVAARFAANAKLDIRARWLSKLFTLSPLNIERMQTGELVTAAVSGIDNLESYLARYLPQSVEAVMVPVVLLINIFQLDWISATLLCIAAPLIVFFMILLGKGADSMAKKQWHLLENLSANFLELIEGLLTLKLFSRSADAKRLLAHIGDANRVATMKTLRVAFLSSFVLELFATLGTGAVALALGLRLLHADLAFIPALTVLLLAPEFFQPIRALGTEFHAGLNGLAAAESLFAMLDEREDGADVPIPVVSFSEVQAIRFVDVCVRYPGQREDSLQELCLTIHRGEKIAVTGPSGSGKTTFLQLLSGTLSPSSGVIEVDGQSCSTLSCAAWRNNVTLLNQAPYIFSGTLRENLQMALPGGDTMADNALQEALLKAGLRDWLRSLPGGLDTRIGDGGRQVSGGEAQRIAIARAWLRQSPFLLLDEPTANLDPLTAAEIETAITALTENRTVVVVTHDPGFSRRMDRVIRLAGADSSDEEGTRCKDGTGY</sequence>
<dbReference type="EMBL" id="CP080467">
    <property type="protein sequence ID" value="UNO49138.1"/>
    <property type="molecule type" value="Genomic_DNA"/>
</dbReference>
<dbReference type="PROSITE" id="PS50929">
    <property type="entry name" value="ABC_TM1F"/>
    <property type="match status" value="1"/>
</dbReference>
<evidence type="ECO:0000256" key="1">
    <source>
        <dbReference type="ARBA" id="ARBA00004651"/>
    </source>
</evidence>
<evidence type="ECO:0000256" key="3">
    <source>
        <dbReference type="ARBA" id="ARBA00022741"/>
    </source>
</evidence>
<dbReference type="Pfam" id="PF00005">
    <property type="entry name" value="ABC_tran"/>
    <property type="match status" value="1"/>
</dbReference>
<dbReference type="CDD" id="cd03228">
    <property type="entry name" value="ABCC_MRP_Like"/>
    <property type="match status" value="1"/>
</dbReference>
<dbReference type="PANTHER" id="PTHR24221:SF590">
    <property type="entry name" value="COMPONENT LINKED WITH THE ASSEMBLY OF CYTOCHROME' TRANSPORT TRANSMEMBRANE ATP-BINDING PROTEIN ABC TRANSPORTER CYDD-RELATED"/>
    <property type="match status" value="1"/>
</dbReference>
<evidence type="ECO:0000256" key="5">
    <source>
        <dbReference type="ARBA" id="ARBA00022989"/>
    </source>
</evidence>
<dbReference type="PROSITE" id="PS00211">
    <property type="entry name" value="ABC_TRANSPORTER_1"/>
    <property type="match status" value="1"/>
</dbReference>
<comment type="subcellular location">
    <subcellularLocation>
        <location evidence="1">Cell membrane</location>
        <topology evidence="1">Multi-pass membrane protein</topology>
    </subcellularLocation>
</comment>
<keyword evidence="4" id="KW-0067">ATP-binding</keyword>
<evidence type="ECO:0000313" key="8">
    <source>
        <dbReference type="Proteomes" id="UP000829401"/>
    </source>
</evidence>
<keyword evidence="3" id="KW-0547">Nucleotide-binding</keyword>
<proteinExistence type="predicted"/>
<dbReference type="SUPFAM" id="SSF52540">
    <property type="entry name" value="P-loop containing nucleoside triphosphate hydrolases"/>
    <property type="match status" value="1"/>
</dbReference>
<dbReference type="RefSeq" id="WP_021294938.1">
    <property type="nucleotide sequence ID" value="NZ_AURB01000024.1"/>
</dbReference>
<accession>A0A9E6ZHS0</accession>
<protein>
    <submittedName>
        <fullName evidence="7">Thiol reductant ABC exporter subunit CydD</fullName>
    </submittedName>
</protein>
<evidence type="ECO:0000313" key="7">
    <source>
        <dbReference type="EMBL" id="UNO49138.1"/>
    </source>
</evidence>
<gene>
    <name evidence="7" type="primary">cydD</name>
    <name evidence="7" type="ORF">K1I37_00790</name>
</gene>
<keyword evidence="2" id="KW-0812">Transmembrane</keyword>
<dbReference type="GO" id="GO:0016887">
    <property type="term" value="F:ATP hydrolysis activity"/>
    <property type="evidence" value="ECO:0007669"/>
    <property type="project" value="InterPro"/>
</dbReference>
<evidence type="ECO:0000256" key="4">
    <source>
        <dbReference type="ARBA" id="ARBA00022840"/>
    </source>
</evidence>
<dbReference type="Pfam" id="PF00664">
    <property type="entry name" value="ABC_membrane"/>
    <property type="match status" value="1"/>
</dbReference>
<dbReference type="OrthoDB" id="1240423at2"/>
<dbReference type="InterPro" id="IPR014216">
    <property type="entry name" value="ABC_transptr_CydD"/>
</dbReference>
<dbReference type="InterPro" id="IPR027417">
    <property type="entry name" value="P-loop_NTPase"/>
</dbReference>
<dbReference type="STRING" id="1356854.N007_02160"/>
<dbReference type="SMART" id="SM00382">
    <property type="entry name" value="AAA"/>
    <property type="match status" value="1"/>
</dbReference>
<dbReference type="GO" id="GO:0005524">
    <property type="term" value="F:ATP binding"/>
    <property type="evidence" value="ECO:0007669"/>
    <property type="project" value="UniProtKB-KW"/>
</dbReference>
<evidence type="ECO:0000256" key="6">
    <source>
        <dbReference type="ARBA" id="ARBA00023136"/>
    </source>
</evidence>
<keyword evidence="6" id="KW-0472">Membrane</keyword>
<dbReference type="GO" id="GO:0005886">
    <property type="term" value="C:plasma membrane"/>
    <property type="evidence" value="ECO:0007669"/>
    <property type="project" value="UniProtKB-SubCell"/>
</dbReference>
<dbReference type="Proteomes" id="UP000829401">
    <property type="component" value="Chromosome"/>
</dbReference>
<dbReference type="eggNOG" id="COG4988">
    <property type="taxonomic scope" value="Bacteria"/>
</dbReference>
<dbReference type="Gene3D" id="1.20.1560.10">
    <property type="entry name" value="ABC transporter type 1, transmembrane domain"/>
    <property type="match status" value="1"/>
</dbReference>
<dbReference type="NCBIfam" id="TIGR02857">
    <property type="entry name" value="CydD"/>
    <property type="match status" value="1"/>
</dbReference>
<dbReference type="InterPro" id="IPR017871">
    <property type="entry name" value="ABC_transporter-like_CS"/>
</dbReference>
<keyword evidence="5" id="KW-1133">Transmembrane helix</keyword>
<dbReference type="InterPro" id="IPR003439">
    <property type="entry name" value="ABC_transporter-like_ATP-bd"/>
</dbReference>
<evidence type="ECO:0000256" key="2">
    <source>
        <dbReference type="ARBA" id="ARBA00022692"/>
    </source>
</evidence>
<dbReference type="InterPro" id="IPR003593">
    <property type="entry name" value="AAA+_ATPase"/>
</dbReference>
<reference evidence="8" key="1">
    <citation type="journal article" date="2022" name="G3 (Bethesda)">
        <title>Unveiling the complete genome sequence of Alicyclobacillus acidoterrestris DSM 3922T, a taint-producing strain.</title>
        <authorList>
            <person name="Leonardo I.C."/>
            <person name="Barreto Crespo M.T."/>
            <person name="Gaspar F.B."/>
        </authorList>
    </citation>
    <scope>NUCLEOTIDE SEQUENCE [LARGE SCALE GENOMIC DNA]</scope>
    <source>
        <strain evidence="8">DSM 3922</strain>
    </source>
</reference>